<dbReference type="Proteomes" id="UP000887013">
    <property type="component" value="Unassembled WGS sequence"/>
</dbReference>
<keyword evidence="2" id="KW-1185">Reference proteome</keyword>
<dbReference type="EMBL" id="BMAW01045728">
    <property type="protein sequence ID" value="GFS51625.1"/>
    <property type="molecule type" value="Genomic_DNA"/>
</dbReference>
<evidence type="ECO:0000313" key="1">
    <source>
        <dbReference type="EMBL" id="GFS51625.1"/>
    </source>
</evidence>
<organism evidence="1 2">
    <name type="scientific">Nephila pilipes</name>
    <name type="common">Giant wood spider</name>
    <name type="synonym">Nephila maculata</name>
    <dbReference type="NCBI Taxonomy" id="299642"/>
    <lineage>
        <taxon>Eukaryota</taxon>
        <taxon>Metazoa</taxon>
        <taxon>Ecdysozoa</taxon>
        <taxon>Arthropoda</taxon>
        <taxon>Chelicerata</taxon>
        <taxon>Arachnida</taxon>
        <taxon>Araneae</taxon>
        <taxon>Araneomorphae</taxon>
        <taxon>Entelegynae</taxon>
        <taxon>Araneoidea</taxon>
        <taxon>Nephilidae</taxon>
        <taxon>Nephila</taxon>
    </lineage>
</organism>
<protein>
    <submittedName>
        <fullName evidence="1">Uncharacterized protein</fullName>
    </submittedName>
</protein>
<name>A0A8X6JAD8_NEPPI</name>
<comment type="caution">
    <text evidence="1">The sequence shown here is derived from an EMBL/GenBank/DDBJ whole genome shotgun (WGS) entry which is preliminary data.</text>
</comment>
<reference evidence="1" key="1">
    <citation type="submission" date="2020-08" db="EMBL/GenBank/DDBJ databases">
        <title>Multicomponent nature underlies the extraordinary mechanical properties of spider dragline silk.</title>
        <authorList>
            <person name="Kono N."/>
            <person name="Nakamura H."/>
            <person name="Mori M."/>
            <person name="Yoshida Y."/>
            <person name="Ohtoshi R."/>
            <person name="Malay A.D."/>
            <person name="Moran D.A.P."/>
            <person name="Tomita M."/>
            <person name="Numata K."/>
            <person name="Arakawa K."/>
        </authorList>
    </citation>
    <scope>NUCLEOTIDE SEQUENCE</scope>
</reference>
<sequence length="98" mass="11379">MDFGFVVAKIILQRDSFTVNLAEPKPLGRRNFQFDELRTWVNDVSVSSRTIGDFYTRASADSKCSRLTEMMRTIYQLIYSASNMCTRSDYFENLVKLT</sequence>
<gene>
    <name evidence="1" type="ORF">NPIL_213051</name>
</gene>
<accession>A0A8X6JAD8</accession>
<evidence type="ECO:0000313" key="2">
    <source>
        <dbReference type="Proteomes" id="UP000887013"/>
    </source>
</evidence>
<dbReference type="AlphaFoldDB" id="A0A8X6JAD8"/>
<proteinExistence type="predicted"/>